<reference evidence="5" key="1">
    <citation type="journal article" date="2014" name="Front. Microbiol.">
        <title>High frequency of phylogenetically diverse reductive dehalogenase-homologous genes in deep subseafloor sedimentary metagenomes.</title>
        <authorList>
            <person name="Kawai M."/>
            <person name="Futagami T."/>
            <person name="Toyoda A."/>
            <person name="Takaki Y."/>
            <person name="Nishi S."/>
            <person name="Hori S."/>
            <person name="Arai W."/>
            <person name="Tsubouchi T."/>
            <person name="Morono Y."/>
            <person name="Uchiyama I."/>
            <person name="Ito T."/>
            <person name="Fujiyama A."/>
            <person name="Inagaki F."/>
            <person name="Takami H."/>
        </authorList>
    </citation>
    <scope>NUCLEOTIDE SEQUENCE</scope>
    <source>
        <strain evidence="5">Expedition CK06-06</strain>
    </source>
</reference>
<dbReference type="PANTHER" id="PTHR30461">
    <property type="entry name" value="DNA-INVERTASE FROM LAMBDOID PROPHAGE"/>
    <property type="match status" value="1"/>
</dbReference>
<proteinExistence type="predicted"/>
<dbReference type="GO" id="GO:0015074">
    <property type="term" value="P:DNA integration"/>
    <property type="evidence" value="ECO:0007669"/>
    <property type="project" value="UniProtKB-KW"/>
</dbReference>
<dbReference type="PANTHER" id="PTHR30461:SF23">
    <property type="entry name" value="DNA RECOMBINASE-RELATED"/>
    <property type="match status" value="1"/>
</dbReference>
<name>X1U3H0_9ZZZZ</name>
<evidence type="ECO:0000313" key="5">
    <source>
        <dbReference type="EMBL" id="GAJ12103.1"/>
    </source>
</evidence>
<dbReference type="InterPro" id="IPR006119">
    <property type="entry name" value="Resolv_N"/>
</dbReference>
<dbReference type="InterPro" id="IPR038109">
    <property type="entry name" value="DNA_bind_recomb_sf"/>
</dbReference>
<organism evidence="5">
    <name type="scientific">marine sediment metagenome</name>
    <dbReference type="NCBI Taxonomy" id="412755"/>
    <lineage>
        <taxon>unclassified sequences</taxon>
        <taxon>metagenomes</taxon>
        <taxon>ecological metagenomes</taxon>
    </lineage>
</organism>
<dbReference type="PROSITE" id="PS00397">
    <property type="entry name" value="RECOMBINASES_1"/>
    <property type="match status" value="1"/>
</dbReference>
<evidence type="ECO:0000259" key="4">
    <source>
        <dbReference type="PROSITE" id="PS51736"/>
    </source>
</evidence>
<dbReference type="InterPro" id="IPR036162">
    <property type="entry name" value="Resolvase-like_N_sf"/>
</dbReference>
<dbReference type="Pfam" id="PF07508">
    <property type="entry name" value="Recombinase"/>
    <property type="match status" value="1"/>
</dbReference>
<evidence type="ECO:0000256" key="1">
    <source>
        <dbReference type="ARBA" id="ARBA00022908"/>
    </source>
</evidence>
<feature type="domain" description="Resolvase/invertase-type recombinase catalytic" evidence="4">
    <location>
        <begin position="3"/>
        <end position="153"/>
    </location>
</feature>
<dbReference type="CDD" id="cd00338">
    <property type="entry name" value="Ser_Recombinase"/>
    <property type="match status" value="1"/>
</dbReference>
<dbReference type="GO" id="GO:0003677">
    <property type="term" value="F:DNA binding"/>
    <property type="evidence" value="ECO:0007669"/>
    <property type="project" value="UniProtKB-KW"/>
</dbReference>
<sequence length="219" mass="25222">MKKIVGYCRVSTDNQKEERTILVQEQNIKDYAKKNNFKLVKIFSDEAISGGSELENRPGLSELFNFVETNETIEAVIIYKLDRLARDLYIQEHLLKKLDNLELKLISINEPDLNSKDPVRKAFRQFMGIISELEKAFITMRLSDGRIFKAQRGGYAGGATCLGYIAENNELKIDKDQAEIVKKIYYLKRYQKLSLGKIAKLLNETGIKTKRGGRWYSQT</sequence>
<gene>
    <name evidence="5" type="ORF">S12H4_51199</name>
</gene>
<dbReference type="SUPFAM" id="SSF53041">
    <property type="entry name" value="Resolvase-like"/>
    <property type="match status" value="1"/>
</dbReference>
<dbReference type="InterPro" id="IPR050639">
    <property type="entry name" value="SSR_resolvase"/>
</dbReference>
<dbReference type="Gene3D" id="3.90.1750.20">
    <property type="entry name" value="Putative Large Serine Recombinase, Chain B, Domain 2"/>
    <property type="match status" value="1"/>
</dbReference>
<keyword evidence="1" id="KW-0229">DNA integration</keyword>
<keyword evidence="2" id="KW-0238">DNA-binding</keyword>
<keyword evidence="3" id="KW-0233">DNA recombination</keyword>
<feature type="non-terminal residue" evidence="5">
    <location>
        <position position="219"/>
    </location>
</feature>
<dbReference type="GO" id="GO:0000150">
    <property type="term" value="F:DNA strand exchange activity"/>
    <property type="evidence" value="ECO:0007669"/>
    <property type="project" value="InterPro"/>
</dbReference>
<dbReference type="AlphaFoldDB" id="X1U3H0"/>
<dbReference type="Gene3D" id="3.40.50.1390">
    <property type="entry name" value="Resolvase, N-terminal catalytic domain"/>
    <property type="match status" value="1"/>
</dbReference>
<comment type="caution">
    <text evidence="5">The sequence shown here is derived from an EMBL/GenBank/DDBJ whole genome shotgun (WGS) entry which is preliminary data.</text>
</comment>
<dbReference type="Pfam" id="PF00239">
    <property type="entry name" value="Resolvase"/>
    <property type="match status" value="1"/>
</dbReference>
<evidence type="ECO:0000256" key="3">
    <source>
        <dbReference type="ARBA" id="ARBA00023172"/>
    </source>
</evidence>
<dbReference type="PROSITE" id="PS51736">
    <property type="entry name" value="RECOMBINASES_3"/>
    <property type="match status" value="1"/>
</dbReference>
<dbReference type="SMART" id="SM00857">
    <property type="entry name" value="Resolvase"/>
    <property type="match status" value="1"/>
</dbReference>
<protein>
    <recommendedName>
        <fullName evidence="4">Resolvase/invertase-type recombinase catalytic domain-containing protein</fullName>
    </recommendedName>
</protein>
<dbReference type="InterPro" id="IPR011109">
    <property type="entry name" value="DNA_bind_recombinase_dom"/>
</dbReference>
<dbReference type="InterPro" id="IPR006118">
    <property type="entry name" value="Recombinase_CS"/>
</dbReference>
<evidence type="ECO:0000256" key="2">
    <source>
        <dbReference type="ARBA" id="ARBA00023125"/>
    </source>
</evidence>
<accession>X1U3H0</accession>
<dbReference type="EMBL" id="BARW01032333">
    <property type="protein sequence ID" value="GAJ12103.1"/>
    <property type="molecule type" value="Genomic_DNA"/>
</dbReference>